<reference evidence="4" key="1">
    <citation type="submission" date="2017-08" db="EMBL/GenBank/DDBJ databases">
        <authorList>
            <person name="Polle J.E."/>
            <person name="Barry K."/>
            <person name="Cushman J."/>
            <person name="Schmutz J."/>
            <person name="Tran D."/>
            <person name="Hathwaick L.T."/>
            <person name="Yim W.C."/>
            <person name="Jenkins J."/>
            <person name="Mckie-Krisberg Z.M."/>
            <person name="Prochnik S."/>
            <person name="Lindquist E."/>
            <person name="Dockter R.B."/>
            <person name="Adam C."/>
            <person name="Molina H."/>
            <person name="Bunkerborg J."/>
            <person name="Jin E."/>
            <person name="Buchheim M."/>
            <person name="Magnuson J."/>
        </authorList>
    </citation>
    <scope>NUCLEOTIDE SEQUENCE</scope>
    <source>
        <strain evidence="4">CCAP 19/18</strain>
    </source>
</reference>
<evidence type="ECO:0000313" key="4">
    <source>
        <dbReference type="EMBL" id="KAF5839882.1"/>
    </source>
</evidence>
<keyword evidence="1" id="KW-0694">RNA-binding</keyword>
<evidence type="ECO:0000256" key="1">
    <source>
        <dbReference type="ARBA" id="ARBA00022884"/>
    </source>
</evidence>
<feature type="compositionally biased region" description="Gly residues" evidence="2">
    <location>
        <begin position="24"/>
        <end position="72"/>
    </location>
</feature>
<comment type="caution">
    <text evidence="4">The sequence shown here is derived from an EMBL/GenBank/DDBJ whole genome shotgun (WGS) entry which is preliminary data.</text>
</comment>
<organism evidence="4 5">
    <name type="scientific">Dunaliella salina</name>
    <name type="common">Green alga</name>
    <name type="synonym">Protococcus salinus</name>
    <dbReference type="NCBI Taxonomy" id="3046"/>
    <lineage>
        <taxon>Eukaryota</taxon>
        <taxon>Viridiplantae</taxon>
        <taxon>Chlorophyta</taxon>
        <taxon>core chlorophytes</taxon>
        <taxon>Chlorophyceae</taxon>
        <taxon>CS clade</taxon>
        <taxon>Chlamydomonadales</taxon>
        <taxon>Dunaliellaceae</taxon>
        <taxon>Dunaliella</taxon>
    </lineage>
</organism>
<keyword evidence="5" id="KW-1185">Reference proteome</keyword>
<protein>
    <recommendedName>
        <fullName evidence="3">Chromatin target of PRMT1 protein C-terminal domain-containing protein</fullName>
    </recommendedName>
</protein>
<name>A0ABQ7GZ61_DUNSA</name>
<dbReference type="SMART" id="SM01218">
    <property type="entry name" value="FoP_duplication"/>
    <property type="match status" value="1"/>
</dbReference>
<dbReference type="EMBL" id="MU069530">
    <property type="protein sequence ID" value="KAF5839882.1"/>
    <property type="molecule type" value="Genomic_DNA"/>
</dbReference>
<feature type="compositionally biased region" description="Basic and acidic residues" evidence="2">
    <location>
        <begin position="123"/>
        <end position="134"/>
    </location>
</feature>
<feature type="compositionally biased region" description="Low complexity" evidence="2">
    <location>
        <begin position="135"/>
        <end position="144"/>
    </location>
</feature>
<dbReference type="Proteomes" id="UP000815325">
    <property type="component" value="Unassembled WGS sequence"/>
</dbReference>
<feature type="region of interest" description="Disordered" evidence="2">
    <location>
        <begin position="123"/>
        <end position="159"/>
    </location>
</feature>
<gene>
    <name evidence="4" type="ORF">DUNSADRAFT_18425</name>
</gene>
<evidence type="ECO:0000313" key="5">
    <source>
        <dbReference type="Proteomes" id="UP000815325"/>
    </source>
</evidence>
<dbReference type="InterPro" id="IPR025715">
    <property type="entry name" value="FoP_C"/>
</dbReference>
<dbReference type="Pfam" id="PF13865">
    <property type="entry name" value="FoP_duplication"/>
    <property type="match status" value="1"/>
</dbReference>
<sequence length="159" mass="15752">MVGQRGGRGRRGSGNAPITLTGGRTSGRGGGIVKQQGRGGGGGRGRGSYGGRGRGGPAARGRGGGRGGYGRGRGGRGGRGRGGRGRGGPPPSKLDLDADLDSYFLQDKDVGAKHLDSELDNYFKQRDATKKQADKPPAAQAPAAGDGGGEAGGPAPMQS</sequence>
<feature type="region of interest" description="Disordered" evidence="2">
    <location>
        <begin position="1"/>
        <end position="100"/>
    </location>
</feature>
<accession>A0ABQ7GZ61</accession>
<evidence type="ECO:0000259" key="3">
    <source>
        <dbReference type="SMART" id="SM01218"/>
    </source>
</evidence>
<feature type="compositionally biased region" description="Basic residues" evidence="2">
    <location>
        <begin position="73"/>
        <end position="84"/>
    </location>
</feature>
<evidence type="ECO:0000256" key="2">
    <source>
        <dbReference type="SAM" id="MobiDB-lite"/>
    </source>
</evidence>
<feature type="domain" description="Chromatin target of PRMT1 protein C-terminal" evidence="3">
    <location>
        <begin position="37"/>
        <end position="129"/>
    </location>
</feature>
<proteinExistence type="predicted"/>